<gene>
    <name evidence="1" type="ORF">ACFSL2_23275</name>
</gene>
<name>A0ABW4VCQ3_9MICO</name>
<reference evidence="2" key="1">
    <citation type="journal article" date="2019" name="Int. J. Syst. Evol. Microbiol.">
        <title>The Global Catalogue of Microorganisms (GCM) 10K type strain sequencing project: providing services to taxonomists for standard genome sequencing and annotation.</title>
        <authorList>
            <consortium name="The Broad Institute Genomics Platform"/>
            <consortium name="The Broad Institute Genome Sequencing Center for Infectious Disease"/>
            <person name="Wu L."/>
            <person name="Ma J."/>
        </authorList>
    </citation>
    <scope>NUCLEOTIDE SEQUENCE [LARGE SCALE GENOMIC DNA]</scope>
    <source>
        <strain evidence="2">CCM 7043</strain>
    </source>
</reference>
<dbReference type="RefSeq" id="WP_377200118.1">
    <property type="nucleotide sequence ID" value="NZ_JBHUHF010000001.1"/>
</dbReference>
<proteinExistence type="predicted"/>
<comment type="caution">
    <text evidence="1">The sequence shown here is derived from an EMBL/GenBank/DDBJ whole genome shotgun (WGS) entry which is preliminary data.</text>
</comment>
<keyword evidence="2" id="KW-1185">Reference proteome</keyword>
<dbReference type="Proteomes" id="UP001597338">
    <property type="component" value="Unassembled WGS sequence"/>
</dbReference>
<sequence length="59" mass="6383">MPADKDTDWIRDGHDFLAEWVAEPLNHAVRTRVVYTEGLTPGQAAARIDVLGSAPSHAG</sequence>
<evidence type="ECO:0000313" key="1">
    <source>
        <dbReference type="EMBL" id="MFD2028431.1"/>
    </source>
</evidence>
<evidence type="ECO:0000313" key="2">
    <source>
        <dbReference type="Proteomes" id="UP001597338"/>
    </source>
</evidence>
<accession>A0ABW4VCQ3</accession>
<dbReference type="EMBL" id="JBHUHF010000001">
    <property type="protein sequence ID" value="MFD2028431.1"/>
    <property type="molecule type" value="Genomic_DNA"/>
</dbReference>
<protein>
    <submittedName>
        <fullName evidence="1">Uncharacterized protein</fullName>
    </submittedName>
</protein>
<organism evidence="1 2">
    <name type="scientific">Promicromonospora aerolata</name>
    <dbReference type="NCBI Taxonomy" id="195749"/>
    <lineage>
        <taxon>Bacteria</taxon>
        <taxon>Bacillati</taxon>
        <taxon>Actinomycetota</taxon>
        <taxon>Actinomycetes</taxon>
        <taxon>Micrococcales</taxon>
        <taxon>Promicromonosporaceae</taxon>
        <taxon>Promicromonospora</taxon>
    </lineage>
</organism>